<evidence type="ECO:0000256" key="2">
    <source>
        <dbReference type="ARBA" id="ARBA00022801"/>
    </source>
</evidence>
<evidence type="ECO:0000313" key="4">
    <source>
        <dbReference type="EMBL" id="OUM88905.1"/>
    </source>
</evidence>
<dbReference type="Gene3D" id="3.10.129.10">
    <property type="entry name" value="Hotdog Thioesterase"/>
    <property type="match status" value="1"/>
</dbReference>
<dbReference type="PANTHER" id="PTHR21660">
    <property type="entry name" value="THIOESTERASE SUPERFAMILY MEMBER-RELATED"/>
    <property type="match status" value="1"/>
</dbReference>
<dbReference type="SUPFAM" id="SSF54637">
    <property type="entry name" value="Thioesterase/thiol ester dehydrase-isomerase"/>
    <property type="match status" value="1"/>
</dbReference>
<evidence type="ECO:0000259" key="3">
    <source>
        <dbReference type="Pfam" id="PF03061"/>
    </source>
</evidence>
<comment type="similarity">
    <text evidence="1">Belongs to the thioesterase PaaI family.</text>
</comment>
<dbReference type="EMBL" id="LZRT01000055">
    <property type="protein sequence ID" value="OUM88905.1"/>
    <property type="molecule type" value="Genomic_DNA"/>
</dbReference>
<dbReference type="InterPro" id="IPR039298">
    <property type="entry name" value="ACOT13"/>
</dbReference>
<dbReference type="CDD" id="cd03443">
    <property type="entry name" value="PaaI_thioesterase"/>
    <property type="match status" value="1"/>
</dbReference>
<proteinExistence type="inferred from homology"/>
<evidence type="ECO:0000313" key="5">
    <source>
        <dbReference type="Proteomes" id="UP000196475"/>
    </source>
</evidence>
<sequence>MELLTAGPVWGHLGIRLVHAENGESEVHLPVKKEFTQLHGNVHGGILATVLDASMAAAVNSLLPEQEFTVTTEMKVNYLSPATGQLLIAKARVIKRGRSLSLCQAELMDDQGKMLCYATATFFIFEKKEA</sequence>
<comment type="caution">
    <text evidence="4">The sequence shown here is derived from an EMBL/GenBank/DDBJ whole genome shotgun (WGS) entry which is preliminary data.</text>
</comment>
<name>A0A1Y3PND3_9BACI</name>
<dbReference type="Proteomes" id="UP000196475">
    <property type="component" value="Unassembled WGS sequence"/>
</dbReference>
<dbReference type="InterPro" id="IPR003736">
    <property type="entry name" value="PAAI_dom"/>
</dbReference>
<dbReference type="NCBIfam" id="TIGR00369">
    <property type="entry name" value="unchar_dom_1"/>
    <property type="match status" value="1"/>
</dbReference>
<dbReference type="InterPro" id="IPR029069">
    <property type="entry name" value="HotDog_dom_sf"/>
</dbReference>
<organism evidence="4 5">
    <name type="scientific">Bacillus thermozeamaize</name>
    <dbReference type="NCBI Taxonomy" id="230954"/>
    <lineage>
        <taxon>Bacteria</taxon>
        <taxon>Bacillati</taxon>
        <taxon>Bacillota</taxon>
        <taxon>Bacilli</taxon>
        <taxon>Bacillales</taxon>
        <taxon>Bacillaceae</taxon>
        <taxon>Bacillus</taxon>
    </lineage>
</organism>
<feature type="domain" description="Thioesterase" evidence="3">
    <location>
        <begin position="39"/>
        <end position="115"/>
    </location>
</feature>
<accession>A0A1Y3PND3</accession>
<dbReference type="PANTHER" id="PTHR21660:SF1">
    <property type="entry name" value="ACYL-COENZYME A THIOESTERASE 13"/>
    <property type="match status" value="1"/>
</dbReference>
<protein>
    <recommendedName>
        <fullName evidence="3">Thioesterase domain-containing protein</fullName>
    </recommendedName>
</protein>
<dbReference type="AlphaFoldDB" id="A0A1Y3PND3"/>
<dbReference type="Pfam" id="PF03061">
    <property type="entry name" value="4HBT"/>
    <property type="match status" value="1"/>
</dbReference>
<keyword evidence="2" id="KW-0378">Hydrolase</keyword>
<gene>
    <name evidence="4" type="ORF">BAA01_16475</name>
</gene>
<evidence type="ECO:0000256" key="1">
    <source>
        <dbReference type="ARBA" id="ARBA00008324"/>
    </source>
</evidence>
<dbReference type="InterPro" id="IPR006683">
    <property type="entry name" value="Thioestr_dom"/>
</dbReference>
<dbReference type="GO" id="GO:0047617">
    <property type="term" value="F:fatty acyl-CoA hydrolase activity"/>
    <property type="evidence" value="ECO:0007669"/>
    <property type="project" value="InterPro"/>
</dbReference>
<reference evidence="5" key="1">
    <citation type="submission" date="2016-06" db="EMBL/GenBank/DDBJ databases">
        <authorList>
            <person name="Nascimento L."/>
            <person name="Pereira R.V."/>
            <person name="Martins L.F."/>
            <person name="Quaggio R.B."/>
            <person name="Silva A.M."/>
            <person name="Setubal J.C."/>
        </authorList>
    </citation>
    <scope>NUCLEOTIDE SEQUENCE [LARGE SCALE GENOMIC DNA]</scope>
</reference>